<evidence type="ECO:0000256" key="3">
    <source>
        <dbReference type="ARBA" id="ARBA00022694"/>
    </source>
</evidence>
<dbReference type="GO" id="GO:0005524">
    <property type="term" value="F:ATP binding"/>
    <property type="evidence" value="ECO:0007669"/>
    <property type="project" value="UniProtKB-KW"/>
</dbReference>
<keyword evidence="2 9" id="KW-0808">Transferase</keyword>
<dbReference type="Pfam" id="PF20258">
    <property type="entry name" value="tRNA_Me_trans_C"/>
    <property type="match status" value="1"/>
</dbReference>
<dbReference type="InterPro" id="IPR014729">
    <property type="entry name" value="Rossmann-like_a/b/a_fold"/>
</dbReference>
<dbReference type="EC" id="2.8.1.13" evidence="9"/>
<reference evidence="12 13" key="1">
    <citation type="submission" date="2016-10" db="EMBL/GenBank/DDBJ databases">
        <authorList>
            <person name="de Groot N.N."/>
        </authorList>
    </citation>
    <scope>NUCLEOTIDE SEQUENCE [LARGE SCALE GENOMIC DNA]</scope>
    <source>
        <strain evidence="12 13">DSM 27078</strain>
    </source>
</reference>
<feature type="active site" description="Cysteine persulfide intermediate" evidence="9">
    <location>
        <position position="200"/>
    </location>
</feature>
<dbReference type="InterPro" id="IPR046885">
    <property type="entry name" value="MnmA-like_C"/>
</dbReference>
<dbReference type="PANTHER" id="PTHR11933">
    <property type="entry name" value="TRNA 5-METHYLAMINOMETHYL-2-THIOURIDYLATE -METHYLTRANSFERASE"/>
    <property type="match status" value="1"/>
</dbReference>
<keyword evidence="12" id="KW-0489">Methyltransferase</keyword>
<dbReference type="Pfam" id="PF03054">
    <property type="entry name" value="tRNA_Me_trans"/>
    <property type="match status" value="1"/>
</dbReference>
<sequence>MKRVVVGLSGGVDSSVAAYLLKEQGYDVIGLFMKNWHDDSVTISNECPWLEDSNDALLVAEKLGIPFQTIDLSEQYQEKIVDYMFKEYENGRTPNPDVLCNREIKFDVFMKIALSLGADYVATGHYCRKDTIMVDGKEVHQLLAGKDDNKDQSYFLCQLSQEQLAKALFPIGELTKPEVREIATKMELVTAEKKDSQGLCFIGKVRLPEFLQQKLQPKEGIIVEIKETNEIYHNPKPRFENLESELAYEAQNKDYTNSNGIVKGKHQGAHYFTNGQRRGLNVGGTKEGLFVIQTDVENNIIYVGEGPNHPGLFKNTLFIKAEEVHWIREDLQLAPGEKMEVMARIRYRQPLQKATLHQFESGMYVHFENPQSAITEGQFVAWYHDDELQGSGVIS</sequence>
<evidence type="ECO:0000256" key="5">
    <source>
        <dbReference type="ARBA" id="ARBA00022840"/>
    </source>
</evidence>
<evidence type="ECO:0000256" key="6">
    <source>
        <dbReference type="ARBA" id="ARBA00022884"/>
    </source>
</evidence>
<dbReference type="STRING" id="1299341.SAMN05444005_101479"/>
<feature type="region of interest" description="Interaction with target base in tRNA" evidence="9">
    <location>
        <begin position="95"/>
        <end position="97"/>
    </location>
</feature>
<evidence type="ECO:0000256" key="4">
    <source>
        <dbReference type="ARBA" id="ARBA00022741"/>
    </source>
</evidence>
<keyword evidence="13" id="KW-1185">Reference proteome</keyword>
<dbReference type="PANTHER" id="PTHR11933:SF5">
    <property type="entry name" value="MITOCHONDRIAL TRNA-SPECIFIC 2-THIOURIDYLASE 1"/>
    <property type="match status" value="1"/>
</dbReference>
<evidence type="ECO:0000256" key="8">
    <source>
        <dbReference type="ARBA" id="ARBA00051542"/>
    </source>
</evidence>
<keyword evidence="4 9" id="KW-0547">Nucleotide-binding</keyword>
<evidence type="ECO:0000256" key="9">
    <source>
        <dbReference type="HAMAP-Rule" id="MF_00144"/>
    </source>
</evidence>
<feature type="active site" description="Nucleophile" evidence="9">
    <location>
        <position position="100"/>
    </location>
</feature>
<dbReference type="Proteomes" id="UP000198648">
    <property type="component" value="Unassembled WGS sequence"/>
</dbReference>
<comment type="similarity">
    <text evidence="9">Belongs to the MnmA/TRMU family.</text>
</comment>
<dbReference type="EMBL" id="FOEI01000001">
    <property type="protein sequence ID" value="SEP59200.1"/>
    <property type="molecule type" value="Genomic_DNA"/>
</dbReference>
<accession>A0A1H8Z457</accession>
<evidence type="ECO:0000256" key="2">
    <source>
        <dbReference type="ARBA" id="ARBA00022679"/>
    </source>
</evidence>
<feature type="region of interest" description="Interaction with tRNA" evidence="9">
    <location>
        <begin position="346"/>
        <end position="347"/>
    </location>
</feature>
<keyword evidence="3 9" id="KW-0819">tRNA processing</keyword>
<dbReference type="SUPFAM" id="SSF52402">
    <property type="entry name" value="Adenine nucleotide alpha hydrolases-like"/>
    <property type="match status" value="1"/>
</dbReference>
<dbReference type="RefSeq" id="WP_091464642.1">
    <property type="nucleotide sequence ID" value="NZ_FOEI01000001.1"/>
</dbReference>
<dbReference type="GO" id="GO:0103016">
    <property type="term" value="F:tRNA-uridine 2-sulfurtransferase activity"/>
    <property type="evidence" value="ECO:0007669"/>
    <property type="project" value="UniProtKB-EC"/>
</dbReference>
<dbReference type="Gene3D" id="2.30.30.280">
    <property type="entry name" value="Adenine nucleotide alpha hydrolases-like domains"/>
    <property type="match status" value="1"/>
</dbReference>
<dbReference type="AlphaFoldDB" id="A0A1H8Z457"/>
<keyword evidence="9" id="KW-0963">Cytoplasm</keyword>
<dbReference type="GO" id="GO:0008168">
    <property type="term" value="F:methyltransferase activity"/>
    <property type="evidence" value="ECO:0007669"/>
    <property type="project" value="UniProtKB-KW"/>
</dbReference>
<feature type="domain" description="tRNA-specific 2-thiouridylase MnmA-like central" evidence="11">
    <location>
        <begin position="259"/>
        <end position="305"/>
    </location>
</feature>
<dbReference type="InterPro" id="IPR023382">
    <property type="entry name" value="MnmA-like_central_sf"/>
</dbReference>
<comment type="function">
    <text evidence="9">Catalyzes the 2-thiolation of uridine at the wobble position (U34) of tRNA, leading to the formation of s(2)U34.</text>
</comment>
<dbReference type="Pfam" id="PF20259">
    <property type="entry name" value="tRNA_Me_trans_M"/>
    <property type="match status" value="1"/>
</dbReference>
<feature type="region of interest" description="Interaction with tRNA" evidence="9">
    <location>
        <begin position="150"/>
        <end position="152"/>
    </location>
</feature>
<keyword evidence="7" id="KW-1015">Disulfide bond</keyword>
<dbReference type="Gene3D" id="2.40.30.10">
    <property type="entry name" value="Translation factors"/>
    <property type="match status" value="1"/>
</dbReference>
<name>A0A1H8Z457_9FLAO</name>
<evidence type="ECO:0000259" key="11">
    <source>
        <dbReference type="Pfam" id="PF20259"/>
    </source>
</evidence>
<evidence type="ECO:0000259" key="10">
    <source>
        <dbReference type="Pfam" id="PF20258"/>
    </source>
</evidence>
<gene>
    <name evidence="9" type="primary">mnmA</name>
    <name evidence="12" type="ORF">SAMN05444005_101479</name>
</gene>
<feature type="domain" description="tRNA-specific 2-thiouridylase MnmA-like C-terminal" evidence="10">
    <location>
        <begin position="319"/>
        <end position="394"/>
    </location>
</feature>
<evidence type="ECO:0000313" key="13">
    <source>
        <dbReference type="Proteomes" id="UP000198648"/>
    </source>
</evidence>
<dbReference type="InterPro" id="IPR004506">
    <property type="entry name" value="MnmA-like"/>
</dbReference>
<comment type="subcellular location">
    <subcellularLocation>
        <location evidence="9">Cytoplasm</location>
    </subcellularLocation>
</comment>
<proteinExistence type="inferred from homology"/>
<dbReference type="OrthoDB" id="9800696at2"/>
<comment type="catalytic activity">
    <reaction evidence="8 9">
        <text>S-sulfanyl-L-cysteinyl-[protein] + uridine(34) in tRNA + AH2 + ATP = 2-thiouridine(34) in tRNA + L-cysteinyl-[protein] + A + AMP + diphosphate + H(+)</text>
        <dbReference type="Rhea" id="RHEA:47032"/>
        <dbReference type="Rhea" id="RHEA-COMP:10131"/>
        <dbReference type="Rhea" id="RHEA-COMP:11726"/>
        <dbReference type="Rhea" id="RHEA-COMP:11727"/>
        <dbReference type="Rhea" id="RHEA-COMP:11728"/>
        <dbReference type="ChEBI" id="CHEBI:13193"/>
        <dbReference type="ChEBI" id="CHEBI:15378"/>
        <dbReference type="ChEBI" id="CHEBI:17499"/>
        <dbReference type="ChEBI" id="CHEBI:29950"/>
        <dbReference type="ChEBI" id="CHEBI:30616"/>
        <dbReference type="ChEBI" id="CHEBI:33019"/>
        <dbReference type="ChEBI" id="CHEBI:61963"/>
        <dbReference type="ChEBI" id="CHEBI:65315"/>
        <dbReference type="ChEBI" id="CHEBI:87170"/>
        <dbReference type="ChEBI" id="CHEBI:456215"/>
        <dbReference type="EC" id="2.8.1.13"/>
    </reaction>
</comment>
<feature type="binding site" evidence="9">
    <location>
        <position position="33"/>
    </location>
    <ligand>
        <name>ATP</name>
        <dbReference type="ChEBI" id="CHEBI:30616"/>
    </ligand>
</feature>
<evidence type="ECO:0000256" key="7">
    <source>
        <dbReference type="ARBA" id="ARBA00023157"/>
    </source>
</evidence>
<keyword evidence="6 9" id="KW-0694">RNA-binding</keyword>
<evidence type="ECO:0000256" key="1">
    <source>
        <dbReference type="ARBA" id="ARBA00022555"/>
    </source>
</evidence>
<dbReference type="InterPro" id="IPR046884">
    <property type="entry name" value="MnmA-like_central"/>
</dbReference>
<dbReference type="Gene3D" id="3.40.50.620">
    <property type="entry name" value="HUPs"/>
    <property type="match status" value="1"/>
</dbReference>
<protein>
    <recommendedName>
        <fullName evidence="9">tRNA-specific 2-thiouridylase MnmA</fullName>
        <ecNumber evidence="9">2.8.1.13</ecNumber>
    </recommendedName>
</protein>
<dbReference type="FunFam" id="3.40.50.620:FF:000115">
    <property type="entry name" value="tRNA-specific 2-thiouridylase MnmA"/>
    <property type="match status" value="1"/>
</dbReference>
<dbReference type="GO" id="GO:0000049">
    <property type="term" value="F:tRNA binding"/>
    <property type="evidence" value="ECO:0007669"/>
    <property type="project" value="UniProtKB-KW"/>
</dbReference>
<dbReference type="GO" id="GO:0005737">
    <property type="term" value="C:cytoplasm"/>
    <property type="evidence" value="ECO:0007669"/>
    <property type="project" value="UniProtKB-SubCell"/>
</dbReference>
<feature type="site" description="Interaction with tRNA" evidence="9">
    <location>
        <position position="378"/>
    </location>
</feature>
<dbReference type="GO" id="GO:0032259">
    <property type="term" value="P:methylation"/>
    <property type="evidence" value="ECO:0007669"/>
    <property type="project" value="UniProtKB-KW"/>
</dbReference>
<dbReference type="NCBIfam" id="NF001138">
    <property type="entry name" value="PRK00143.1"/>
    <property type="match status" value="1"/>
</dbReference>
<keyword evidence="1 9" id="KW-0820">tRNA-binding</keyword>
<feature type="binding site" evidence="9">
    <location>
        <position position="124"/>
    </location>
    <ligand>
        <name>ATP</name>
        <dbReference type="ChEBI" id="CHEBI:30616"/>
    </ligand>
</feature>
<keyword evidence="5 9" id="KW-0067">ATP-binding</keyword>
<dbReference type="NCBIfam" id="TIGR00420">
    <property type="entry name" value="trmU"/>
    <property type="match status" value="1"/>
</dbReference>
<dbReference type="HAMAP" id="MF_00144">
    <property type="entry name" value="tRNA_thiouridyl_MnmA"/>
    <property type="match status" value="1"/>
</dbReference>
<comment type="caution">
    <text evidence="9">Lacks conserved residue(s) required for the propagation of feature annotation.</text>
</comment>
<feature type="site" description="Interaction with tRNA" evidence="9">
    <location>
        <position position="125"/>
    </location>
</feature>
<dbReference type="GO" id="GO:0002143">
    <property type="term" value="P:tRNA wobble position uridine thiolation"/>
    <property type="evidence" value="ECO:0007669"/>
    <property type="project" value="TreeGrafter"/>
</dbReference>
<organism evidence="12 13">
    <name type="scientific">Flavobacterium urocaniciphilum</name>
    <dbReference type="NCBI Taxonomy" id="1299341"/>
    <lineage>
        <taxon>Bacteria</taxon>
        <taxon>Pseudomonadati</taxon>
        <taxon>Bacteroidota</taxon>
        <taxon>Flavobacteriia</taxon>
        <taxon>Flavobacteriales</taxon>
        <taxon>Flavobacteriaceae</taxon>
        <taxon>Flavobacterium</taxon>
    </lineage>
</organism>
<feature type="binding site" evidence="9">
    <location>
        <begin position="7"/>
        <end position="14"/>
    </location>
    <ligand>
        <name>ATP</name>
        <dbReference type="ChEBI" id="CHEBI:30616"/>
    </ligand>
</feature>
<evidence type="ECO:0000313" key="12">
    <source>
        <dbReference type="EMBL" id="SEP59200.1"/>
    </source>
</evidence>
<dbReference type="CDD" id="cd01998">
    <property type="entry name" value="MnmA_TRMU-like"/>
    <property type="match status" value="1"/>
</dbReference>